<evidence type="ECO:0000313" key="6">
    <source>
        <dbReference type="Proteomes" id="UP000019116"/>
    </source>
</evidence>
<dbReference type="InterPro" id="IPR008974">
    <property type="entry name" value="TRAF-like"/>
</dbReference>
<reference evidence="5" key="1">
    <citation type="submission" date="2018-08" db="EMBL/GenBank/DDBJ databases">
        <authorList>
            <person name="Rossello M."/>
        </authorList>
    </citation>
    <scope>NUCLEOTIDE SEQUENCE [LARGE SCALE GENOMIC DNA]</scope>
    <source>
        <strain evidence="5">cv. Chinese Spring</strain>
    </source>
</reference>
<accession>A0A3B6IXS5</accession>
<dbReference type="Pfam" id="PF00651">
    <property type="entry name" value="BTB"/>
    <property type="match status" value="2"/>
</dbReference>
<dbReference type="Gene3D" id="3.30.710.10">
    <property type="entry name" value="Potassium Channel Kv1.1, Chain A"/>
    <property type="match status" value="2"/>
</dbReference>
<dbReference type="GO" id="GO:0016567">
    <property type="term" value="P:protein ubiquitination"/>
    <property type="evidence" value="ECO:0007669"/>
    <property type="project" value="InterPro"/>
</dbReference>
<protein>
    <recommendedName>
        <fullName evidence="4">BTB domain-containing protein</fullName>
    </recommendedName>
</protein>
<proteinExistence type="inferred from homology"/>
<dbReference type="Gene3D" id="2.60.210.10">
    <property type="entry name" value="Apoptosis, Tumor Necrosis Factor Receptor Associated Protein 2, Chain A"/>
    <property type="match status" value="1"/>
</dbReference>
<dbReference type="Gramene" id="TraesCS4B02G373800.1">
    <property type="protein sequence ID" value="TraesCS4B02G373800.1"/>
    <property type="gene ID" value="TraesCS4B02G373800"/>
</dbReference>
<feature type="compositionally biased region" description="Low complexity" evidence="3">
    <location>
        <begin position="405"/>
        <end position="444"/>
    </location>
</feature>
<dbReference type="Gramene" id="TraesCLE_scaffold_063973_01G000400.1">
    <property type="protein sequence ID" value="TraesCLE_scaffold_063973_01G000400.1"/>
    <property type="gene ID" value="TraesCLE_scaffold_063973_01G000400"/>
</dbReference>
<dbReference type="Pfam" id="PF24570">
    <property type="entry name" value="BACK_BPM_SPOP"/>
    <property type="match status" value="2"/>
</dbReference>
<feature type="region of interest" description="Disordered" evidence="3">
    <location>
        <begin position="405"/>
        <end position="448"/>
    </location>
</feature>
<dbReference type="PANTHER" id="PTHR26379">
    <property type="entry name" value="BTB/POZ AND MATH DOMAIN-CONTAINING PROTEIN 1"/>
    <property type="match status" value="1"/>
</dbReference>
<organism evidence="5">
    <name type="scientific">Triticum aestivum</name>
    <name type="common">Wheat</name>
    <dbReference type="NCBI Taxonomy" id="4565"/>
    <lineage>
        <taxon>Eukaryota</taxon>
        <taxon>Viridiplantae</taxon>
        <taxon>Streptophyta</taxon>
        <taxon>Embryophyta</taxon>
        <taxon>Tracheophyta</taxon>
        <taxon>Spermatophyta</taxon>
        <taxon>Magnoliopsida</taxon>
        <taxon>Liliopsida</taxon>
        <taxon>Poales</taxon>
        <taxon>Poaceae</taxon>
        <taxon>BOP clade</taxon>
        <taxon>Pooideae</taxon>
        <taxon>Triticodae</taxon>
        <taxon>Triticeae</taxon>
        <taxon>Triticinae</taxon>
        <taxon>Triticum</taxon>
    </lineage>
</organism>
<dbReference type="SUPFAM" id="SSF54695">
    <property type="entry name" value="POZ domain"/>
    <property type="match status" value="2"/>
</dbReference>
<sequence>MTPSQPRNKTSSAHRSAFLRGEHRFDIVGYRARKDLGVRNNVRSADFQAGGCTWALICCFDDPYPYARRRGSGDQIQLVCITLQLVSNDGHDVVARASLRIDDPAPSGKKKGGPRRWPPAVWRSDEAKTFLAAAHGRGYDDDPDECTGKSYWELPVPHGFRESLYVRDDRLTIHCTVDVLREEEAGEAATKDCSVSVVPPPSILRDLRKLLDESRSKADKADTRFATDVTFVVEQTEIRAHRLVLAMRSPVFAAELLGEMKEGAARSRVKVDDMTASTFRAMLHFIYTDELKQKNNKHVDVAMAGDLLVAADRYDLERLRLMCEKILADNMDARSVMTTLMLVHGRDSCRRLEAACVEYMTSDPNVYAAVVATDEYKELKETCGVFVSDVLEKIWTRAAVPCMHTSPSSLSSSSSTPSSSSSLSSSPPSSSSPSSSSSSSSSSSMASSVCTQQPQKSASMFNSSETFKGTHEFRIPNFSAMQRRFGIDECIRSGTFQIGGHGWIIVFPPGADDVWVASTLKMCDPSGQLPPVFCWIDAFYTINKFVGMHKFIDLASTKSCYLGHDGSRTIHCDVSVTKEYPGTNNGTAAAAEAMTTVISVPSSNITSHLEKLLVSEQGSDVTFLVGDTKLRAHRLVVAARAPVLHKAMAAMAEPDTMSHCVRMDDIEAYVFRCVLDFIYTDELPEHLGNTTTMARDMLAAADRFGLERMKAMCENILCENVTAENVVGTLKLADRHHCQGLKDFCMEHISQAHVLGKVVETKGFKDLKSTCPSLLEEIIIKISKLSTLDG</sequence>
<name>A0A3B6IXS5_WHEAT</name>
<evidence type="ECO:0000256" key="1">
    <source>
        <dbReference type="ARBA" id="ARBA00004906"/>
    </source>
</evidence>
<dbReference type="InterPro" id="IPR000210">
    <property type="entry name" value="BTB/POZ_dom"/>
</dbReference>
<dbReference type="PANTHER" id="PTHR26379:SF253">
    <property type="entry name" value="BTB DOMAIN-CONTAINING PROTEIN"/>
    <property type="match status" value="1"/>
</dbReference>
<dbReference type="Gramene" id="TraesCS4B03G0960400.1">
    <property type="protein sequence ID" value="TraesCS4B03G0960400.1.CDS"/>
    <property type="gene ID" value="TraesCS4B03G0960400"/>
</dbReference>
<evidence type="ECO:0000259" key="4">
    <source>
        <dbReference type="PROSITE" id="PS50097"/>
    </source>
</evidence>
<dbReference type="Gramene" id="TraesWEE_scaffold_106900_01G000600.1">
    <property type="protein sequence ID" value="TraesWEE_scaffold_106900_01G000600.1"/>
    <property type="gene ID" value="TraesWEE_scaffold_106900_01G000600"/>
</dbReference>
<dbReference type="EnsemblPlants" id="TraesCS4B02G373800.1">
    <property type="protein sequence ID" value="TraesCS4B02G373800.1"/>
    <property type="gene ID" value="TraesCS4B02G373800"/>
</dbReference>
<dbReference type="PROSITE" id="PS50097">
    <property type="entry name" value="BTB"/>
    <property type="match status" value="2"/>
</dbReference>
<reference evidence="5" key="2">
    <citation type="submission" date="2018-10" db="UniProtKB">
        <authorList>
            <consortium name="EnsemblPlants"/>
        </authorList>
    </citation>
    <scope>IDENTIFICATION</scope>
</reference>
<evidence type="ECO:0000313" key="5">
    <source>
        <dbReference type="EnsemblPlants" id="TraesCS4B02G373800.1"/>
    </source>
</evidence>
<dbReference type="SMR" id="A0A3B6IXS5"/>
<dbReference type="STRING" id="4565.A0A3B6IXS5"/>
<dbReference type="InterPro" id="IPR045005">
    <property type="entry name" value="BPM1-6"/>
</dbReference>
<dbReference type="InterPro" id="IPR011333">
    <property type="entry name" value="SKP1/BTB/POZ_sf"/>
</dbReference>
<dbReference type="Proteomes" id="UP000019116">
    <property type="component" value="Chromosome 4B"/>
</dbReference>
<comment type="similarity">
    <text evidence="2">Belongs to the Tdpoz family.</text>
</comment>
<dbReference type="SMART" id="SM00225">
    <property type="entry name" value="BTB"/>
    <property type="match status" value="2"/>
</dbReference>
<feature type="domain" description="BTB" evidence="4">
    <location>
        <begin position="619"/>
        <end position="683"/>
    </location>
</feature>
<dbReference type="CDD" id="cd00121">
    <property type="entry name" value="MATH"/>
    <property type="match status" value="1"/>
</dbReference>
<dbReference type="InterPro" id="IPR056423">
    <property type="entry name" value="BACK_BPM_SPOP"/>
</dbReference>
<keyword evidence="6" id="KW-1185">Reference proteome</keyword>
<dbReference type="OMA" id="CYHPHGK"/>
<dbReference type="Gene3D" id="1.25.40.420">
    <property type="match status" value="2"/>
</dbReference>
<dbReference type="InterPro" id="IPR002083">
    <property type="entry name" value="MATH/TRAF_dom"/>
</dbReference>
<feature type="domain" description="BTB" evidence="4">
    <location>
        <begin position="227"/>
        <end position="295"/>
    </location>
</feature>
<dbReference type="Gramene" id="TraesROB_scaffold_029997_01G000200.1">
    <property type="protein sequence ID" value="TraesROB_scaffold_029997_01G000200.1"/>
    <property type="gene ID" value="TraesROB_scaffold_029997_01G000200"/>
</dbReference>
<dbReference type="AlphaFoldDB" id="A0A3B6IXS5"/>
<evidence type="ECO:0000256" key="3">
    <source>
        <dbReference type="SAM" id="MobiDB-lite"/>
    </source>
</evidence>
<dbReference type="SUPFAM" id="SSF49599">
    <property type="entry name" value="TRAF domain-like"/>
    <property type="match status" value="2"/>
</dbReference>
<dbReference type="OrthoDB" id="45365at2759"/>
<comment type="pathway">
    <text evidence="1">Protein modification; protein ubiquitination.</text>
</comment>
<evidence type="ECO:0000256" key="2">
    <source>
        <dbReference type="ARBA" id="ARBA00010846"/>
    </source>
</evidence>